<dbReference type="InterPro" id="IPR036249">
    <property type="entry name" value="Thioredoxin-like_sf"/>
</dbReference>
<dbReference type="InterPro" id="IPR000866">
    <property type="entry name" value="AhpC/TSA"/>
</dbReference>
<dbReference type="Proteomes" id="UP001163156">
    <property type="component" value="Chromosome"/>
</dbReference>
<reference evidence="2" key="1">
    <citation type="submission" date="2022-10" db="EMBL/GenBank/DDBJ databases">
        <title>Algoriphagus sp. a novel bacteria isolate from halophytes salicornia europaea.</title>
        <authorList>
            <person name="Peng Y."/>
            <person name="Jiang L."/>
            <person name="Lee J."/>
        </authorList>
    </citation>
    <scope>NUCLEOTIDE SEQUENCE</scope>
    <source>
        <strain evidence="2">TR-M5</strain>
    </source>
</reference>
<accession>A0ABY6ME41</accession>
<organism evidence="2 3">
    <name type="scientific">Algoriphagus halophytocola</name>
    <dbReference type="NCBI Taxonomy" id="2991499"/>
    <lineage>
        <taxon>Bacteria</taxon>
        <taxon>Pseudomonadati</taxon>
        <taxon>Bacteroidota</taxon>
        <taxon>Cytophagia</taxon>
        <taxon>Cytophagales</taxon>
        <taxon>Cyclobacteriaceae</taxon>
        <taxon>Algoriphagus</taxon>
    </lineage>
</organism>
<name>A0ABY6ME41_9BACT</name>
<proteinExistence type="predicted"/>
<dbReference type="Pfam" id="PF00578">
    <property type="entry name" value="AhpC-TSA"/>
    <property type="match status" value="1"/>
</dbReference>
<dbReference type="Gene3D" id="3.40.30.10">
    <property type="entry name" value="Glutaredoxin"/>
    <property type="match status" value="1"/>
</dbReference>
<feature type="domain" description="Thioredoxin" evidence="1">
    <location>
        <begin position="35"/>
        <end position="159"/>
    </location>
</feature>
<sequence length="174" mass="19475">MRKAQLIIIFTILLGGTAYFGHSMQKDNTVPQLVSDAPGTLPDFTLSDIAGKSSSIHELAGNKPTLFIYFNSTCHLCQEELGSLSKRIDEFEDYSIILTTVQPLDEMIDFANSLRIKEKENVHFLLDSNMEVATYLQVRSVPSIYCYDSEKQLVADYVGITKLDLLLEKLESGS</sequence>
<dbReference type="RefSeq" id="WP_264808519.1">
    <property type="nucleotide sequence ID" value="NZ_CP110226.1"/>
</dbReference>
<dbReference type="EMBL" id="CP110226">
    <property type="protein sequence ID" value="UZD22055.1"/>
    <property type="molecule type" value="Genomic_DNA"/>
</dbReference>
<protein>
    <submittedName>
        <fullName evidence="2">Redoxin domain-containing protein</fullName>
    </submittedName>
</protein>
<evidence type="ECO:0000313" key="3">
    <source>
        <dbReference type="Proteomes" id="UP001163156"/>
    </source>
</evidence>
<dbReference type="InterPro" id="IPR013766">
    <property type="entry name" value="Thioredoxin_domain"/>
</dbReference>
<dbReference type="SUPFAM" id="SSF52833">
    <property type="entry name" value="Thioredoxin-like"/>
    <property type="match status" value="1"/>
</dbReference>
<keyword evidence="3" id="KW-1185">Reference proteome</keyword>
<gene>
    <name evidence="2" type="ORF">OM944_15430</name>
</gene>
<dbReference type="PROSITE" id="PS51352">
    <property type="entry name" value="THIOREDOXIN_2"/>
    <property type="match status" value="1"/>
</dbReference>
<evidence type="ECO:0000313" key="2">
    <source>
        <dbReference type="EMBL" id="UZD22055.1"/>
    </source>
</evidence>
<evidence type="ECO:0000259" key="1">
    <source>
        <dbReference type="PROSITE" id="PS51352"/>
    </source>
</evidence>